<evidence type="ECO:0000313" key="2">
    <source>
        <dbReference type="EMBL" id="DAF95430.1"/>
    </source>
</evidence>
<name>A0A8S5UM29_9CAUD</name>
<evidence type="ECO:0000256" key="1">
    <source>
        <dbReference type="SAM" id="MobiDB-lite"/>
    </source>
</evidence>
<feature type="region of interest" description="Disordered" evidence="1">
    <location>
        <begin position="76"/>
        <end position="97"/>
    </location>
</feature>
<feature type="compositionally biased region" description="Basic residues" evidence="1">
    <location>
        <begin position="76"/>
        <end position="89"/>
    </location>
</feature>
<proteinExistence type="predicted"/>
<organism evidence="2">
    <name type="scientific">Myoviridae sp. ctCo31</name>
    <dbReference type="NCBI Taxonomy" id="2825053"/>
    <lineage>
        <taxon>Viruses</taxon>
        <taxon>Duplodnaviria</taxon>
        <taxon>Heunggongvirae</taxon>
        <taxon>Uroviricota</taxon>
        <taxon>Caudoviricetes</taxon>
    </lineage>
</organism>
<protein>
    <submittedName>
        <fullName evidence="2">Prohead core protein</fullName>
    </submittedName>
</protein>
<accession>A0A8S5UM29</accession>
<dbReference type="EMBL" id="BK016109">
    <property type="protein sequence ID" value="DAF95430.1"/>
    <property type="molecule type" value="Genomic_DNA"/>
</dbReference>
<reference evidence="2" key="1">
    <citation type="journal article" date="2021" name="Proc. Natl. Acad. Sci. U.S.A.">
        <title>A Catalog of Tens of Thousands of Viruses from Human Metagenomes Reveals Hidden Associations with Chronic Diseases.</title>
        <authorList>
            <person name="Tisza M.J."/>
            <person name="Buck C.B."/>
        </authorList>
    </citation>
    <scope>NUCLEOTIDE SEQUENCE</scope>
    <source>
        <strain evidence="2">CtCo31</strain>
    </source>
</reference>
<sequence>MINEDSSFELGTIIYQLVNGYSLDECTSDFDEMLEDEYLEEKFVRTVNASGQIRRIKDRKTRERMATITTGLSKAKRREIARKTRRTKRANPSIGRKALRKRRKALLKRKAFGL</sequence>